<reference evidence="3" key="1">
    <citation type="journal article" date="2020" name="Stud. Mycol.">
        <title>101 Dothideomycetes genomes: a test case for predicting lifestyles and emergence of pathogens.</title>
        <authorList>
            <person name="Haridas S."/>
            <person name="Albert R."/>
            <person name="Binder M."/>
            <person name="Bloem J."/>
            <person name="Labutti K."/>
            <person name="Salamov A."/>
            <person name="Andreopoulos B."/>
            <person name="Baker S."/>
            <person name="Barry K."/>
            <person name="Bills G."/>
            <person name="Bluhm B."/>
            <person name="Cannon C."/>
            <person name="Castanera R."/>
            <person name="Culley D."/>
            <person name="Daum C."/>
            <person name="Ezra D."/>
            <person name="Gonzalez J."/>
            <person name="Henrissat B."/>
            <person name="Kuo A."/>
            <person name="Liang C."/>
            <person name="Lipzen A."/>
            <person name="Lutzoni F."/>
            <person name="Magnuson J."/>
            <person name="Mondo S."/>
            <person name="Nolan M."/>
            <person name="Ohm R."/>
            <person name="Pangilinan J."/>
            <person name="Park H.-J."/>
            <person name="Ramirez L."/>
            <person name="Alfaro M."/>
            <person name="Sun H."/>
            <person name="Tritt A."/>
            <person name="Yoshinaga Y."/>
            <person name="Zwiers L.-H."/>
            <person name="Turgeon B."/>
            <person name="Goodwin S."/>
            <person name="Spatafora J."/>
            <person name="Crous P."/>
            <person name="Grigoriev I."/>
        </authorList>
    </citation>
    <scope>NUCLEOTIDE SEQUENCE</scope>
    <source>
        <strain evidence="3">CBS 122368</strain>
    </source>
</reference>
<gene>
    <name evidence="3" type="ORF">BU26DRAFT_343853</name>
</gene>
<dbReference type="SMART" id="SM00184">
    <property type="entry name" value="RING"/>
    <property type="match status" value="1"/>
</dbReference>
<evidence type="ECO:0000259" key="2">
    <source>
        <dbReference type="PROSITE" id="PS50089"/>
    </source>
</evidence>
<dbReference type="PANTHER" id="PTHR22791:SF6">
    <property type="entry name" value="RING-TYPE DOMAIN-CONTAINING PROTEIN"/>
    <property type="match status" value="1"/>
</dbReference>
<dbReference type="InterPro" id="IPR013083">
    <property type="entry name" value="Znf_RING/FYVE/PHD"/>
</dbReference>
<dbReference type="Proteomes" id="UP000800094">
    <property type="component" value="Unassembled WGS sequence"/>
</dbReference>
<dbReference type="Pfam" id="PF13639">
    <property type="entry name" value="zf-RING_2"/>
    <property type="match status" value="1"/>
</dbReference>
<dbReference type="InterPro" id="IPR001841">
    <property type="entry name" value="Znf_RING"/>
</dbReference>
<dbReference type="GO" id="GO:0008270">
    <property type="term" value="F:zinc ion binding"/>
    <property type="evidence" value="ECO:0007669"/>
    <property type="project" value="UniProtKB-KW"/>
</dbReference>
<evidence type="ECO:0000313" key="4">
    <source>
        <dbReference type="Proteomes" id="UP000800094"/>
    </source>
</evidence>
<dbReference type="InterPro" id="IPR051435">
    <property type="entry name" value="RING_finger_E3_ubiq-ligases"/>
</dbReference>
<keyword evidence="1" id="KW-0863">Zinc-finger</keyword>
<dbReference type="EMBL" id="ML987197">
    <property type="protein sequence ID" value="KAF2247212.1"/>
    <property type="molecule type" value="Genomic_DNA"/>
</dbReference>
<keyword evidence="1" id="KW-0862">Zinc</keyword>
<dbReference type="Gene3D" id="3.30.40.10">
    <property type="entry name" value="Zinc/RING finger domain, C3HC4 (zinc finger)"/>
    <property type="match status" value="1"/>
</dbReference>
<organism evidence="3 4">
    <name type="scientific">Trematosphaeria pertusa</name>
    <dbReference type="NCBI Taxonomy" id="390896"/>
    <lineage>
        <taxon>Eukaryota</taxon>
        <taxon>Fungi</taxon>
        <taxon>Dikarya</taxon>
        <taxon>Ascomycota</taxon>
        <taxon>Pezizomycotina</taxon>
        <taxon>Dothideomycetes</taxon>
        <taxon>Pleosporomycetidae</taxon>
        <taxon>Pleosporales</taxon>
        <taxon>Massarineae</taxon>
        <taxon>Trematosphaeriaceae</taxon>
        <taxon>Trematosphaeria</taxon>
    </lineage>
</organism>
<dbReference type="GeneID" id="54575683"/>
<evidence type="ECO:0000313" key="3">
    <source>
        <dbReference type="EMBL" id="KAF2247212.1"/>
    </source>
</evidence>
<dbReference type="AlphaFoldDB" id="A0A6A6IBB8"/>
<proteinExistence type="predicted"/>
<sequence length="349" mass="40533">MADPNNTGLFSKEEFLRTLVEPDKQCPICYDDYHLSDRFPIRLPCSHYACIHCIRRWTDAEARSTCPTCRHELYRHHETPIEPRPRVEFLVNGIAFLGSWESLCSEDINGLVRLTQAIWKAMYLIHWPEQSPQNFYENITAELIAIALERAIEDTDLSVMWPRIPILLRALHQALPLSLLPLVRLAIKMLLFVGWDHGLHISDDVARLWWTVNAQIPANGDIDWHLIHHSLAFSNDRDLTVMHWFTVLLTQDIQLQPHRWSSDLPLRNCDRVLAWGSGWLGFHAEPPLVLVGHVARVATRLKKKYEERDSSFVLTGAEGELQCIRELWDRPSHWRARAPRQQLGPAHDR</sequence>
<feature type="domain" description="RING-type" evidence="2">
    <location>
        <begin position="26"/>
        <end position="70"/>
    </location>
</feature>
<dbReference type="SUPFAM" id="SSF57850">
    <property type="entry name" value="RING/U-box"/>
    <property type="match status" value="1"/>
</dbReference>
<dbReference type="RefSeq" id="XP_033682216.1">
    <property type="nucleotide sequence ID" value="XM_033822353.1"/>
</dbReference>
<dbReference type="GO" id="GO:0061630">
    <property type="term" value="F:ubiquitin protein ligase activity"/>
    <property type="evidence" value="ECO:0007669"/>
    <property type="project" value="TreeGrafter"/>
</dbReference>
<keyword evidence="1" id="KW-0479">Metal-binding</keyword>
<dbReference type="OrthoDB" id="8062037at2759"/>
<protein>
    <recommendedName>
        <fullName evidence="2">RING-type domain-containing protein</fullName>
    </recommendedName>
</protein>
<dbReference type="PANTHER" id="PTHR22791">
    <property type="entry name" value="RING-TYPE DOMAIN-CONTAINING PROTEIN"/>
    <property type="match status" value="1"/>
</dbReference>
<accession>A0A6A6IBB8</accession>
<keyword evidence="4" id="KW-1185">Reference proteome</keyword>
<evidence type="ECO:0000256" key="1">
    <source>
        <dbReference type="PROSITE-ProRule" id="PRU00175"/>
    </source>
</evidence>
<dbReference type="PROSITE" id="PS50089">
    <property type="entry name" value="ZF_RING_2"/>
    <property type="match status" value="1"/>
</dbReference>
<name>A0A6A6IBB8_9PLEO</name>
<dbReference type="GO" id="GO:0016567">
    <property type="term" value="P:protein ubiquitination"/>
    <property type="evidence" value="ECO:0007669"/>
    <property type="project" value="TreeGrafter"/>
</dbReference>